<dbReference type="RefSeq" id="WP_230731902.1">
    <property type="nucleotide sequence ID" value="NZ_JAJNDB010000001.1"/>
</dbReference>
<comment type="caution">
    <text evidence="2">The sequence shown here is derived from an EMBL/GenBank/DDBJ whole genome shotgun (WGS) entry which is preliminary data.</text>
</comment>
<evidence type="ECO:0000256" key="1">
    <source>
        <dbReference type="SAM" id="MobiDB-lite"/>
    </source>
</evidence>
<proteinExistence type="predicted"/>
<evidence type="ECO:0008006" key="4">
    <source>
        <dbReference type="Google" id="ProtNLM"/>
    </source>
</evidence>
<protein>
    <recommendedName>
        <fullName evidence="4">LysR substrate binding domain-containing protein</fullName>
    </recommendedName>
</protein>
<feature type="region of interest" description="Disordered" evidence="1">
    <location>
        <begin position="88"/>
        <end position="122"/>
    </location>
</feature>
<organism evidence="2 3">
    <name type="scientific">Actinomycetospora endophytica</name>
    <dbReference type="NCBI Taxonomy" id="2291215"/>
    <lineage>
        <taxon>Bacteria</taxon>
        <taxon>Bacillati</taxon>
        <taxon>Actinomycetota</taxon>
        <taxon>Actinomycetes</taxon>
        <taxon>Pseudonocardiales</taxon>
        <taxon>Pseudonocardiaceae</taxon>
        <taxon>Actinomycetospora</taxon>
    </lineage>
</organism>
<keyword evidence="3" id="KW-1185">Reference proteome</keyword>
<name>A0ABS8P871_9PSEU</name>
<evidence type="ECO:0000313" key="2">
    <source>
        <dbReference type="EMBL" id="MCD2193601.1"/>
    </source>
</evidence>
<evidence type="ECO:0000313" key="3">
    <source>
        <dbReference type="Proteomes" id="UP001199469"/>
    </source>
</evidence>
<sequence length="122" mass="12450">MAMLTPRAAAAISEAACAAQVPGLRARASRGGAPTAADYGGTAAIVETEPARRRGAGEVAVTRGAACVYLPAALLEAYPDIVLDLHAVPRRPDRPGQPEPPTLRLRPPARPQDPGAAGTPRG</sequence>
<reference evidence="2 3" key="1">
    <citation type="submission" date="2021-11" db="EMBL/GenBank/DDBJ databases">
        <title>Draft genome sequence of Actinomycetospora sp. SF1 isolated from the rhizosphere soil.</title>
        <authorList>
            <person name="Duangmal K."/>
            <person name="Chantavorakit T."/>
        </authorList>
    </citation>
    <scope>NUCLEOTIDE SEQUENCE [LARGE SCALE GENOMIC DNA]</scope>
    <source>
        <strain evidence="2 3">TBRC 5722</strain>
    </source>
</reference>
<gene>
    <name evidence="2" type="ORF">LQ327_09430</name>
</gene>
<dbReference type="Proteomes" id="UP001199469">
    <property type="component" value="Unassembled WGS sequence"/>
</dbReference>
<accession>A0ABS8P871</accession>
<dbReference type="EMBL" id="JAJNDB010000001">
    <property type="protein sequence ID" value="MCD2193601.1"/>
    <property type="molecule type" value="Genomic_DNA"/>
</dbReference>